<evidence type="ECO:0000259" key="2">
    <source>
        <dbReference type="Pfam" id="PF07057"/>
    </source>
</evidence>
<evidence type="ECO:0000259" key="4">
    <source>
        <dbReference type="Pfam" id="PF18272"/>
    </source>
</evidence>
<evidence type="ECO:0000313" key="8">
    <source>
        <dbReference type="Proteomes" id="UP000780690"/>
    </source>
</evidence>
<evidence type="ECO:0000259" key="5">
    <source>
        <dbReference type="Pfam" id="PF18340"/>
    </source>
</evidence>
<dbReference type="NCBIfam" id="NF041492">
    <property type="entry name" value="MobF"/>
    <property type="match status" value="1"/>
</dbReference>
<evidence type="ECO:0000259" key="6">
    <source>
        <dbReference type="Pfam" id="PF22232"/>
    </source>
</evidence>
<proteinExistence type="predicted"/>
<feature type="region of interest" description="Disordered" evidence="1">
    <location>
        <begin position="265"/>
        <end position="335"/>
    </location>
</feature>
<dbReference type="SUPFAM" id="SSF52540">
    <property type="entry name" value="P-loop containing nucleoside triphosphate hydrolases"/>
    <property type="match status" value="2"/>
</dbReference>
<accession>A0ABX0R5U3</accession>
<sequence length="1872" mass="202326">MMTVAPVASAADAAGYYSSKDNYYFLDDMPTQWLGEGARELGLEGPVDLDTFTGILHGSLPNGVTLGKEVQGAHVHRPGHDFTFSAPKSISMLILAGGDKRLLDAHLQSVRETMAIMEQTVSARDTKEGVTRIATTGKMVAALFTHDTSRNLDPDVHTHVVMANVTELDGKWKALATDAIHGAGFIETVYRNQVTFGKIYRNLMKGKTESLGYETELTGGRHDLWEVKGFSREVIEEFSSRHREIVAGAGEDASLKSRDVAALDTRQRKQDISRYGGEDIAPGRPQSSPYPAGETARPAADAEKSSAISGERGASQPSPDKSVPVAQPEPSSAPALAEMDQQLPASVAENALATGGEGLSPPSVQNTDVAIAKPETADGRARLRERWQRQMDDVGFDIQRVITDAGEREALLPPAGEPQDAPVQAMEAVRTAISVLSDSKTRFTYGDLLLTAHNAGEQQNDIPALRTALDQAIRESLLVPLDGDKGVFTSHIHLLDELSVQSLATDILNENKVVSFRLAGKETPVHLRSVAREPAAIINAPASVGRLREVTEELVTMSQSEGREVRVLTSSAERALSFAKSPLLEDRLLLRSRMLDGTFSLAPQSTLIVESAEKLSLKETLVLTGEAREKNAQLLFLDSAGRQSNANALSVLSAAGVKRQSLKAPADGIEVRVTSIQDKRDRYQAMAERFAAINPDETAVTAVVTGPREQAQLTGVIRHALLDAGRLGNESVSISARTPVYMTAKERRLPATYRAGMVLEDRTEKNQTRHYVIDRVHEETRMLSLIDGDGVLSRVKLSALSGDWRLFTQTQLEVAAGERLFALAADKNAGLKARDRLTVTSVESGALVVQREGQKKPLRISPENPLYVSYGYVSAPGTRDNEQGIVLASLGAQDLSVNMINALAQSGHEAEIFTGEALSRAEEKLGRLRTTRSPLSLVRQASGKDDASEAIDTLNTQLLSDAQKAVTRGVAQMREVAFSGTKLFDEALSFTGDLTLIENEIARQVKAGDLIRVQVGSEPHYVARATWEMEKAIIGEIERGKNTQSPLLAQVDPAILSRLTQGQKEATTLILKSPDRFTGVQGYAGVGKTTQFDAVKAAVDTLPADVRPVIVGLGPTHRSVKEMASTGIDAQTLKSFVMDWQMRSAAGEDVRYDNMLFLIDESSMIGNQDTAAAYLAIAAGNGRAVAVGDVAQLKSPESGAPFQLIQERSPIDVAVMKEIVRQRDADLKSAVYSIISNDFTAALRDIEKVSPDVVPRRQGAAALSGSIIQTADPVSTIVTDFMSRTDEARGETMILVQLHADRRAINKGIHNAMVQNNELGQESRTVTILDRITGGRHDFNRVRDWKAGQVALVNQRYLDVIAVDRTHGNVTLKDEAGRTHFWSPAELNATEIEVFEERKIELRTGDSVRLSKTQKQAGHAAHELYRVEELRPGGEIVLRNSSGIKVIDPARTTADRHVDYSWAVTGYGAQGASARYSLALEGVEGARERMSGARAFYINVSRAKDHVQIVTDNRKRWTATLGAGNDGPATAHDALVPEPEREQAGRIWSMGQAASKTAIGRAFLRSAGLSGSAVTARIMPPTQKFPEAHLALRVYDGNGKVAGLTMVPLRPGQGEFETGDERRIVTAGAQAALVQKSRNGETFVVDSLDKALGVARTHPESGVLLRTGDVSPSSQLMKVSGGAEIVAETVVRDAVFRSQSTPPIPQLPAAPVLPADLPDSAVMDLVRVSSRLPDAPVLPEIQSDVRHNGTERGAEEKLAGMLSHTAEREKAVAEEMPVVNGKIPEDEEKLAVRLKDSDILPSAEPVRIPEEKPKESVAGDRGEAVLAAELSKGIPSEKAIAAGLNTPLQHEGQERLSPELTQEPSRHIQKER</sequence>
<feature type="domain" description="TraI N-terminal subdomain" evidence="4">
    <location>
        <begin position="678"/>
        <end position="730"/>
    </location>
</feature>
<feature type="domain" description="DNA helicase TraI type C-terminal" evidence="2">
    <location>
        <begin position="1530"/>
        <end position="1682"/>
    </location>
</feature>
<dbReference type="SUPFAM" id="SSF55464">
    <property type="entry name" value="Origin of replication-binding domain, RBD-like"/>
    <property type="match status" value="1"/>
</dbReference>
<feature type="domain" description="TraI helicase-associated ssDBD N-terminal" evidence="6">
    <location>
        <begin position="548"/>
        <end position="638"/>
    </location>
</feature>
<dbReference type="Pfam" id="PF13604">
    <property type="entry name" value="AAA_30"/>
    <property type="match status" value="1"/>
</dbReference>
<dbReference type="InterPro" id="IPR014059">
    <property type="entry name" value="TraI/TrwC_relax"/>
</dbReference>
<dbReference type="Pfam" id="PF18272">
    <property type="entry name" value="ssDNA_TraI_N"/>
    <property type="match status" value="1"/>
</dbReference>
<reference evidence="7 8" key="1">
    <citation type="journal article" date="2019" name="bioRxiv">
        <title>Bacteria contribute to plant secondary compound degradation in a generalist herbivore system.</title>
        <authorList>
            <person name="Francoeur C.B."/>
            <person name="Khadempour L."/>
            <person name="Moreira-Soto R.D."/>
            <person name="Gotting K."/>
            <person name="Book A.J."/>
            <person name="Pinto-Tomas A.A."/>
            <person name="Keefover-Ring K."/>
            <person name="Currie C.R."/>
        </authorList>
    </citation>
    <scope>NUCLEOTIDE SEQUENCE [LARGE SCALE GENOMIC DNA]</scope>
    <source>
        <strain evidence="7 8">Acro-805</strain>
    </source>
</reference>
<dbReference type="InterPro" id="IPR054558">
    <property type="entry name" value="TraI_hel_assoc_DBD_N"/>
</dbReference>
<dbReference type="Pfam" id="PF07057">
    <property type="entry name" value="TraI_C"/>
    <property type="match status" value="1"/>
</dbReference>
<comment type="caution">
    <text evidence="7">The sequence shown here is derived from an EMBL/GenBank/DDBJ whole genome shotgun (WGS) entry which is preliminary data.</text>
</comment>
<evidence type="ECO:0000259" key="3">
    <source>
        <dbReference type="Pfam" id="PF08751"/>
    </source>
</evidence>
<dbReference type="RefSeq" id="WP_167144035.1">
    <property type="nucleotide sequence ID" value="NZ_VWXD01000018.1"/>
</dbReference>
<dbReference type="InterPro" id="IPR014862">
    <property type="entry name" value="TrwC"/>
</dbReference>
<feature type="domain" description="TraI 2B/2B-like" evidence="5">
    <location>
        <begin position="736"/>
        <end position="814"/>
    </location>
</feature>
<feature type="region of interest" description="Disordered" evidence="1">
    <location>
        <begin position="1841"/>
        <end position="1872"/>
    </location>
</feature>
<dbReference type="EMBL" id="VWXD01000018">
    <property type="protein sequence ID" value="NIF03494.1"/>
    <property type="molecule type" value="Genomic_DNA"/>
</dbReference>
<dbReference type="Pfam" id="PF18340">
    <property type="entry name" value="TraI_2B"/>
    <property type="match status" value="1"/>
</dbReference>
<dbReference type="Proteomes" id="UP000780690">
    <property type="component" value="Unassembled WGS sequence"/>
</dbReference>
<name>A0ABX0R5U3_9GAMM</name>
<dbReference type="InterPro" id="IPR009767">
    <property type="entry name" value="DNA_helicase_TraI_C"/>
</dbReference>
<evidence type="ECO:0000313" key="7">
    <source>
        <dbReference type="EMBL" id="NIF03494.1"/>
    </source>
</evidence>
<organism evidence="7 8">
    <name type="scientific">Candidatus Pantoea formicae</name>
    <dbReference type="NCBI Taxonomy" id="2608355"/>
    <lineage>
        <taxon>Bacteria</taxon>
        <taxon>Pseudomonadati</taxon>
        <taxon>Pseudomonadota</taxon>
        <taxon>Gammaproteobacteria</taxon>
        <taxon>Enterobacterales</taxon>
        <taxon>Erwiniaceae</taxon>
        <taxon>Pantoea</taxon>
    </lineage>
</organism>
<dbReference type="InterPro" id="IPR027417">
    <property type="entry name" value="P-loop_NTPase"/>
</dbReference>
<dbReference type="Pfam" id="PF08751">
    <property type="entry name" value="TrwC"/>
    <property type="match status" value="1"/>
</dbReference>
<protein>
    <submittedName>
        <fullName evidence="7">Conjugative relaxase</fullName>
    </submittedName>
</protein>
<keyword evidence="8" id="KW-1185">Reference proteome</keyword>
<dbReference type="NCBIfam" id="TIGR02686">
    <property type="entry name" value="relax_trwC"/>
    <property type="match status" value="1"/>
</dbReference>
<gene>
    <name evidence="7" type="ORF">F3J38_26185</name>
</gene>
<dbReference type="Gene3D" id="3.40.50.300">
    <property type="entry name" value="P-loop containing nucleotide triphosphate hydrolases"/>
    <property type="match status" value="1"/>
</dbReference>
<dbReference type="InterPro" id="IPR040668">
    <property type="entry name" value="TraI_2B"/>
</dbReference>
<feature type="domain" description="TrwC relaxase" evidence="3">
    <location>
        <begin position="10"/>
        <end position="272"/>
    </location>
</feature>
<dbReference type="InterPro" id="IPR040987">
    <property type="entry name" value="TraI_N"/>
</dbReference>
<evidence type="ECO:0000256" key="1">
    <source>
        <dbReference type="SAM" id="MobiDB-lite"/>
    </source>
</evidence>
<dbReference type="Pfam" id="PF22232">
    <property type="entry name" value="TraI_hel_assoc_N"/>
    <property type="match status" value="1"/>
</dbReference>